<name>A0A8S1JDB7_9CHLO</name>
<gene>
    <name evidence="1" type="ORF">OSTQU699_LOCUS9534</name>
</gene>
<comment type="caution">
    <text evidence="1">The sequence shown here is derived from an EMBL/GenBank/DDBJ whole genome shotgun (WGS) entry which is preliminary data.</text>
</comment>
<evidence type="ECO:0000313" key="1">
    <source>
        <dbReference type="EMBL" id="CAD7704176.1"/>
    </source>
</evidence>
<sequence>MGGPFPGLRHLSLRHPPLQNDAAVATLLAHGNGLTWAQAAPVVVDLFVRPSLTLAVCGCFRRELLRLVVSLGELGGSEGRQGRSLSTVAVGVALLRAVEAAPRIRRVVLQHFLETPCPLDSISGGVLPDGLTDLEVARACLRGVRAVPELGQCWGPSWFVRLLKHEVADVRWCCVEAISHIRQLTDYNRERLAHLVLTEEETLGCLLR</sequence>
<reference evidence="1" key="1">
    <citation type="submission" date="2020-12" db="EMBL/GenBank/DDBJ databases">
        <authorList>
            <person name="Iha C."/>
        </authorList>
    </citation>
    <scope>NUCLEOTIDE SEQUENCE</scope>
</reference>
<proteinExistence type="predicted"/>
<protein>
    <submittedName>
        <fullName evidence="1">Uncharacterized protein</fullName>
    </submittedName>
</protein>
<dbReference type="AlphaFoldDB" id="A0A8S1JDB7"/>
<dbReference type="EMBL" id="CAJHUC010002678">
    <property type="protein sequence ID" value="CAD7704176.1"/>
    <property type="molecule type" value="Genomic_DNA"/>
</dbReference>
<keyword evidence="2" id="KW-1185">Reference proteome</keyword>
<organism evidence="1 2">
    <name type="scientific">Ostreobium quekettii</name>
    <dbReference type="NCBI Taxonomy" id="121088"/>
    <lineage>
        <taxon>Eukaryota</taxon>
        <taxon>Viridiplantae</taxon>
        <taxon>Chlorophyta</taxon>
        <taxon>core chlorophytes</taxon>
        <taxon>Ulvophyceae</taxon>
        <taxon>TCBD clade</taxon>
        <taxon>Bryopsidales</taxon>
        <taxon>Ostreobineae</taxon>
        <taxon>Ostreobiaceae</taxon>
        <taxon>Ostreobium</taxon>
    </lineage>
</organism>
<accession>A0A8S1JDB7</accession>
<dbReference type="Proteomes" id="UP000708148">
    <property type="component" value="Unassembled WGS sequence"/>
</dbReference>
<evidence type="ECO:0000313" key="2">
    <source>
        <dbReference type="Proteomes" id="UP000708148"/>
    </source>
</evidence>